<protein>
    <submittedName>
        <fullName evidence="5">RRM domain-containing protein</fullName>
    </submittedName>
</protein>
<evidence type="ECO:0000259" key="3">
    <source>
        <dbReference type="PROSITE" id="PS50102"/>
    </source>
</evidence>
<feature type="compositionally biased region" description="Basic and acidic residues" evidence="2">
    <location>
        <begin position="70"/>
        <end position="98"/>
    </location>
</feature>
<dbReference type="InterPro" id="IPR035979">
    <property type="entry name" value="RBD_domain_sf"/>
</dbReference>
<proteinExistence type="predicted"/>
<name>A0AAF3ECN5_9BILA</name>
<dbReference type="CDD" id="cd12373">
    <property type="entry name" value="RRM_SRSF3_like"/>
    <property type="match status" value="1"/>
</dbReference>
<dbReference type="WBParaSite" id="MBELARI_LOCUS11727">
    <property type="protein sequence ID" value="MBELARI_LOCUS11727"/>
    <property type="gene ID" value="MBELARI_LOCUS11727"/>
</dbReference>
<evidence type="ECO:0000256" key="1">
    <source>
        <dbReference type="PROSITE-ProRule" id="PRU00176"/>
    </source>
</evidence>
<dbReference type="PROSITE" id="PS50102">
    <property type="entry name" value="RRM"/>
    <property type="match status" value="1"/>
</dbReference>
<dbReference type="Gene3D" id="3.30.70.330">
    <property type="match status" value="1"/>
</dbReference>
<feature type="compositionally biased region" description="Basic residues" evidence="2">
    <location>
        <begin position="131"/>
        <end position="142"/>
    </location>
</feature>
<evidence type="ECO:0000313" key="4">
    <source>
        <dbReference type="Proteomes" id="UP000887575"/>
    </source>
</evidence>
<dbReference type="PANTHER" id="PTHR23147">
    <property type="entry name" value="SERINE/ARGININE RICH SPLICING FACTOR"/>
    <property type="match status" value="1"/>
</dbReference>
<feature type="compositionally biased region" description="Basic and acidic residues" evidence="2">
    <location>
        <begin position="120"/>
        <end position="130"/>
    </location>
</feature>
<dbReference type="FunFam" id="3.30.70.330:FF:001074">
    <property type="entry name" value="Splicing factor, arginine/serine-rich 7"/>
    <property type="match status" value="1"/>
</dbReference>
<keyword evidence="4" id="KW-1185">Reference proteome</keyword>
<feature type="domain" description="RRM" evidence="3">
    <location>
        <begin position="4"/>
        <end position="77"/>
    </location>
</feature>
<keyword evidence="1" id="KW-0694">RNA-binding</keyword>
<dbReference type="SMART" id="SM00360">
    <property type="entry name" value="RRM"/>
    <property type="match status" value="1"/>
</dbReference>
<evidence type="ECO:0000313" key="5">
    <source>
        <dbReference type="WBParaSite" id="MBELARI_LOCUS11727"/>
    </source>
</evidence>
<feature type="compositionally biased region" description="Basic residues" evidence="2">
    <location>
        <begin position="106"/>
        <end position="119"/>
    </location>
</feature>
<dbReference type="AlphaFoldDB" id="A0AAF3ECN5"/>
<dbReference type="Pfam" id="PF00076">
    <property type="entry name" value="RRM_1"/>
    <property type="match status" value="1"/>
</dbReference>
<feature type="compositionally biased region" description="Basic and acidic residues" evidence="2">
    <location>
        <begin position="144"/>
        <end position="154"/>
    </location>
</feature>
<dbReference type="GO" id="GO:0003723">
    <property type="term" value="F:RNA binding"/>
    <property type="evidence" value="ECO:0007669"/>
    <property type="project" value="UniProtKB-UniRule"/>
</dbReference>
<sequence>MAAGKVYVGGLPDDATSKEIEDAFYKFGRIYKVWVARRPPGFAFVEYEDQRDAEDAVRAMDGARVCGARVRVELSHGRRRNGNGDRGDRDGGGGRGGDRYGGGGSRRSRSRSGGRGGRSRSRDRERDNSRSRSRSPRSRTRSKSPADRSRSQSK</sequence>
<reference evidence="5" key="1">
    <citation type="submission" date="2024-02" db="UniProtKB">
        <authorList>
            <consortium name="WormBaseParasite"/>
        </authorList>
    </citation>
    <scope>IDENTIFICATION</scope>
</reference>
<dbReference type="InterPro" id="IPR012677">
    <property type="entry name" value="Nucleotide-bd_a/b_plait_sf"/>
</dbReference>
<dbReference type="InterPro" id="IPR000504">
    <property type="entry name" value="RRM_dom"/>
</dbReference>
<organism evidence="4 5">
    <name type="scientific">Mesorhabditis belari</name>
    <dbReference type="NCBI Taxonomy" id="2138241"/>
    <lineage>
        <taxon>Eukaryota</taxon>
        <taxon>Metazoa</taxon>
        <taxon>Ecdysozoa</taxon>
        <taxon>Nematoda</taxon>
        <taxon>Chromadorea</taxon>
        <taxon>Rhabditida</taxon>
        <taxon>Rhabditina</taxon>
        <taxon>Rhabditomorpha</taxon>
        <taxon>Rhabditoidea</taxon>
        <taxon>Rhabditidae</taxon>
        <taxon>Mesorhabditinae</taxon>
        <taxon>Mesorhabditis</taxon>
    </lineage>
</organism>
<dbReference type="InterPro" id="IPR050907">
    <property type="entry name" value="SRSF"/>
</dbReference>
<feature type="region of interest" description="Disordered" evidence="2">
    <location>
        <begin position="69"/>
        <end position="154"/>
    </location>
</feature>
<dbReference type="Proteomes" id="UP000887575">
    <property type="component" value="Unassembled WGS sequence"/>
</dbReference>
<evidence type="ECO:0000256" key="2">
    <source>
        <dbReference type="SAM" id="MobiDB-lite"/>
    </source>
</evidence>
<accession>A0AAF3ECN5</accession>
<dbReference type="SUPFAM" id="SSF54928">
    <property type="entry name" value="RNA-binding domain, RBD"/>
    <property type="match status" value="1"/>
</dbReference>